<feature type="signal peptide" evidence="1">
    <location>
        <begin position="1"/>
        <end position="23"/>
    </location>
</feature>
<accession>A0AAD5MVQ0</accession>
<gene>
    <name evidence="2" type="ORF">KIN20_007572</name>
</gene>
<dbReference type="AlphaFoldDB" id="A0AAD5MVQ0"/>
<feature type="chain" id="PRO_5042035986" evidence="1">
    <location>
        <begin position="24"/>
        <end position="233"/>
    </location>
</feature>
<protein>
    <submittedName>
        <fullName evidence="2">Uncharacterized protein</fullName>
    </submittedName>
</protein>
<evidence type="ECO:0000256" key="1">
    <source>
        <dbReference type="SAM" id="SignalP"/>
    </source>
</evidence>
<organism evidence="2 3">
    <name type="scientific">Parelaphostrongylus tenuis</name>
    <name type="common">Meningeal worm</name>
    <dbReference type="NCBI Taxonomy" id="148309"/>
    <lineage>
        <taxon>Eukaryota</taxon>
        <taxon>Metazoa</taxon>
        <taxon>Ecdysozoa</taxon>
        <taxon>Nematoda</taxon>
        <taxon>Chromadorea</taxon>
        <taxon>Rhabditida</taxon>
        <taxon>Rhabditina</taxon>
        <taxon>Rhabditomorpha</taxon>
        <taxon>Strongyloidea</taxon>
        <taxon>Metastrongylidae</taxon>
        <taxon>Parelaphostrongylus</taxon>
    </lineage>
</organism>
<dbReference type="Proteomes" id="UP001196413">
    <property type="component" value="Unassembled WGS sequence"/>
</dbReference>
<dbReference type="InterPro" id="IPR036341">
    <property type="entry name" value="Her-1_sf"/>
</dbReference>
<keyword evidence="1" id="KW-0732">Signal</keyword>
<sequence length="233" mass="26877">MAYRKSVHILLIGIVYLMNITLAEIARNNAQKIVCQNHYYLAIAVALISHCSNLENHLSNYRCEYRKFHEIASSCCPDEAAECCANTIEQRKPLNCLLSFEDLVAASTCIQNSLFGTKSLEISRIEDDPFSLMMRTPERENYDDLTVLFPGFWRIVALRPSSPTPQRGLFHHTQLQCDYHSVVNRSFPFCFRRCQSFLRSRQNSSEKFPYLAVCDLAERLEYGELYIGPELKD</sequence>
<evidence type="ECO:0000313" key="3">
    <source>
        <dbReference type="Proteomes" id="UP001196413"/>
    </source>
</evidence>
<name>A0AAD5MVQ0_PARTN</name>
<proteinExistence type="predicted"/>
<reference evidence="2" key="1">
    <citation type="submission" date="2021-06" db="EMBL/GenBank/DDBJ databases">
        <title>Parelaphostrongylus tenuis whole genome reference sequence.</title>
        <authorList>
            <person name="Garwood T.J."/>
            <person name="Larsen P.A."/>
            <person name="Fountain-Jones N.M."/>
            <person name="Garbe J.R."/>
            <person name="Macchietto M.G."/>
            <person name="Kania S.A."/>
            <person name="Gerhold R.W."/>
            <person name="Richards J.E."/>
            <person name="Wolf T.M."/>
        </authorList>
    </citation>
    <scope>NUCLEOTIDE SEQUENCE</scope>
    <source>
        <strain evidence="2">MNPRO001-30</strain>
        <tissue evidence="2">Meninges</tissue>
    </source>
</reference>
<dbReference type="SUPFAM" id="SSF110014">
    <property type="entry name" value="Her-1"/>
    <property type="match status" value="1"/>
</dbReference>
<comment type="caution">
    <text evidence="2">The sequence shown here is derived from an EMBL/GenBank/DDBJ whole genome shotgun (WGS) entry which is preliminary data.</text>
</comment>
<dbReference type="InterPro" id="IPR015313">
    <property type="entry name" value="Her-1"/>
</dbReference>
<keyword evidence="3" id="KW-1185">Reference proteome</keyword>
<evidence type="ECO:0000313" key="2">
    <source>
        <dbReference type="EMBL" id="KAJ1351539.1"/>
    </source>
</evidence>
<dbReference type="Pfam" id="PF09232">
    <property type="entry name" value="Caenor_Her-1"/>
    <property type="match status" value="1"/>
</dbReference>
<dbReference type="EMBL" id="JAHQIW010001099">
    <property type="protein sequence ID" value="KAJ1351539.1"/>
    <property type="molecule type" value="Genomic_DNA"/>
</dbReference>